<dbReference type="AlphaFoldDB" id="A0A2M7VA96"/>
<proteinExistence type="inferred from homology"/>
<dbReference type="PANTHER" id="PTHR35529:SF1">
    <property type="entry name" value="MANGANESE EFFLUX PUMP MNTP-RELATED"/>
    <property type="match status" value="1"/>
</dbReference>
<comment type="function">
    <text evidence="8">Probably functions as a manganese efflux pump.</text>
</comment>
<evidence type="ECO:0000313" key="10">
    <source>
        <dbReference type="Proteomes" id="UP000228568"/>
    </source>
</evidence>
<evidence type="ECO:0000256" key="3">
    <source>
        <dbReference type="ARBA" id="ARBA00022692"/>
    </source>
</evidence>
<sequence length="188" mass="19892">MNFVDIIIIAVSLSLDACVVSLTAGAMNKSISYGKTILIAVTFGLFQAIMPVLGLGVGFGISSFMALTGHWIAFVLLAGVGGRMIYEAFVSDKKEKFSHKKSILNPAVLFFLAVATSIDAFVIGVSFAFVEVAVVLAIILICLITFVLSYICVELGKKFGELWGDKVELLGGLVLIGLGIKILLGGLL</sequence>
<evidence type="ECO:0000256" key="5">
    <source>
        <dbReference type="ARBA" id="ARBA00023065"/>
    </source>
</evidence>
<keyword evidence="5 8" id="KW-0406">Ion transport</keyword>
<evidence type="ECO:0000256" key="8">
    <source>
        <dbReference type="HAMAP-Rule" id="MF_01521"/>
    </source>
</evidence>
<keyword evidence="6 8" id="KW-0472">Membrane</keyword>
<dbReference type="EMBL" id="PFPK01000003">
    <property type="protein sequence ID" value="PIZ95815.1"/>
    <property type="molecule type" value="Genomic_DNA"/>
</dbReference>
<dbReference type="GO" id="GO:0005384">
    <property type="term" value="F:manganese ion transmembrane transporter activity"/>
    <property type="evidence" value="ECO:0007669"/>
    <property type="project" value="UniProtKB-UniRule"/>
</dbReference>
<keyword evidence="2 8" id="KW-1003">Cell membrane</keyword>
<feature type="transmembrane region" description="Helical" evidence="8">
    <location>
        <begin position="107"/>
        <end position="129"/>
    </location>
</feature>
<gene>
    <name evidence="8" type="primary">mntP</name>
    <name evidence="9" type="ORF">COX81_00210</name>
</gene>
<evidence type="ECO:0000256" key="7">
    <source>
        <dbReference type="ARBA" id="ARBA00023211"/>
    </source>
</evidence>
<comment type="subcellular location">
    <subcellularLocation>
        <location evidence="8">Cell membrane</location>
        <topology evidence="8">Multi-pass membrane protein</topology>
    </subcellularLocation>
</comment>
<comment type="caution">
    <text evidence="9">The sequence shown here is derived from an EMBL/GenBank/DDBJ whole genome shotgun (WGS) entry which is preliminary data.</text>
</comment>
<dbReference type="HAMAP" id="MF_01521">
    <property type="entry name" value="MntP_pump"/>
    <property type="match status" value="1"/>
</dbReference>
<comment type="similarity">
    <text evidence="8">Belongs to the MntP (TC 9.B.29) family.</text>
</comment>
<reference evidence="10" key="1">
    <citation type="submission" date="2017-09" db="EMBL/GenBank/DDBJ databases">
        <title>Depth-based differentiation of microbial function through sediment-hosted aquifers and enrichment of novel symbionts in the deep terrestrial subsurface.</title>
        <authorList>
            <person name="Probst A.J."/>
            <person name="Ladd B."/>
            <person name="Jarett J.K."/>
            <person name="Geller-Mcgrath D.E."/>
            <person name="Sieber C.M.K."/>
            <person name="Emerson J.B."/>
            <person name="Anantharaman K."/>
            <person name="Thomas B.C."/>
            <person name="Malmstrom R."/>
            <person name="Stieglmeier M."/>
            <person name="Klingl A."/>
            <person name="Woyke T."/>
            <person name="Ryan C.M."/>
            <person name="Banfield J.F."/>
        </authorList>
    </citation>
    <scope>NUCLEOTIDE SEQUENCE [LARGE SCALE GENOMIC DNA]</scope>
</reference>
<feature type="transmembrane region" description="Helical" evidence="8">
    <location>
        <begin position="135"/>
        <end position="155"/>
    </location>
</feature>
<organism evidence="9 10">
    <name type="scientific">Candidatus Magasanikbacteria bacterium CG_4_10_14_0_2_um_filter_37_12</name>
    <dbReference type="NCBI Taxonomy" id="1974637"/>
    <lineage>
        <taxon>Bacteria</taxon>
        <taxon>Candidatus Magasanikiibacteriota</taxon>
    </lineage>
</organism>
<evidence type="ECO:0000256" key="1">
    <source>
        <dbReference type="ARBA" id="ARBA00022448"/>
    </source>
</evidence>
<dbReference type="InterPro" id="IPR003810">
    <property type="entry name" value="Mntp/YtaF"/>
</dbReference>
<evidence type="ECO:0000256" key="6">
    <source>
        <dbReference type="ARBA" id="ARBA00023136"/>
    </source>
</evidence>
<feature type="transmembrane region" description="Helical" evidence="8">
    <location>
        <begin position="37"/>
        <end position="61"/>
    </location>
</feature>
<dbReference type="Proteomes" id="UP000228568">
    <property type="component" value="Unassembled WGS sequence"/>
</dbReference>
<keyword evidence="7 8" id="KW-0464">Manganese</keyword>
<keyword evidence="4 8" id="KW-1133">Transmembrane helix</keyword>
<dbReference type="Pfam" id="PF02659">
    <property type="entry name" value="Mntp"/>
    <property type="match status" value="1"/>
</dbReference>
<keyword evidence="1 8" id="KW-0813">Transport</keyword>
<evidence type="ECO:0000256" key="2">
    <source>
        <dbReference type="ARBA" id="ARBA00022475"/>
    </source>
</evidence>
<evidence type="ECO:0000313" key="9">
    <source>
        <dbReference type="EMBL" id="PIZ95815.1"/>
    </source>
</evidence>
<feature type="transmembrane region" description="Helical" evidence="8">
    <location>
        <begin position="167"/>
        <end position="187"/>
    </location>
</feature>
<dbReference type="InterPro" id="IPR022929">
    <property type="entry name" value="Put_MntP"/>
</dbReference>
<protein>
    <recommendedName>
        <fullName evidence="8">Putative manganese efflux pump MntP</fullName>
    </recommendedName>
</protein>
<evidence type="ECO:0000256" key="4">
    <source>
        <dbReference type="ARBA" id="ARBA00022989"/>
    </source>
</evidence>
<dbReference type="GO" id="GO:0005886">
    <property type="term" value="C:plasma membrane"/>
    <property type="evidence" value="ECO:0007669"/>
    <property type="project" value="UniProtKB-SubCell"/>
</dbReference>
<feature type="transmembrane region" description="Helical" evidence="8">
    <location>
        <begin position="67"/>
        <end position="86"/>
    </location>
</feature>
<keyword evidence="3 8" id="KW-0812">Transmembrane</keyword>
<name>A0A2M7VA96_9BACT</name>
<accession>A0A2M7VA96</accession>
<dbReference type="PANTHER" id="PTHR35529">
    <property type="entry name" value="MANGANESE EFFLUX PUMP MNTP-RELATED"/>
    <property type="match status" value="1"/>
</dbReference>
<feature type="transmembrane region" description="Helical" evidence="8">
    <location>
        <begin position="6"/>
        <end position="25"/>
    </location>
</feature>